<feature type="chain" id="PRO_5047425300" evidence="1">
    <location>
        <begin position="24"/>
        <end position="200"/>
    </location>
</feature>
<proteinExistence type="predicted"/>
<dbReference type="InterPro" id="IPR011250">
    <property type="entry name" value="OMP/PagP_B-barrel"/>
</dbReference>
<comment type="caution">
    <text evidence="3">The sequence shown here is derived from an EMBL/GenBank/DDBJ whole genome shotgun (WGS) entry which is preliminary data.</text>
</comment>
<name>A0ABW9ZVE8_9BACT</name>
<dbReference type="EMBL" id="JAACJS010000015">
    <property type="protein sequence ID" value="NCI51115.1"/>
    <property type="molecule type" value="Genomic_DNA"/>
</dbReference>
<evidence type="ECO:0000313" key="3">
    <source>
        <dbReference type="EMBL" id="NCI51115.1"/>
    </source>
</evidence>
<evidence type="ECO:0000259" key="2">
    <source>
        <dbReference type="Pfam" id="PF13568"/>
    </source>
</evidence>
<keyword evidence="1" id="KW-0732">Signal</keyword>
<dbReference type="Pfam" id="PF13568">
    <property type="entry name" value="OMP_b-brl_2"/>
    <property type="match status" value="1"/>
</dbReference>
<dbReference type="SUPFAM" id="SSF56925">
    <property type="entry name" value="OMPA-like"/>
    <property type="match status" value="1"/>
</dbReference>
<gene>
    <name evidence="3" type="ORF">GWC95_14375</name>
</gene>
<accession>A0ABW9ZVE8</accession>
<dbReference type="InterPro" id="IPR025665">
    <property type="entry name" value="Beta-barrel_OMP_2"/>
</dbReference>
<reference evidence="3 4" key="1">
    <citation type="submission" date="2020-01" db="EMBL/GenBank/DDBJ databases">
        <title>Genome analysis.</title>
        <authorList>
            <person name="Wu S."/>
            <person name="Wang G."/>
        </authorList>
    </citation>
    <scope>NUCLEOTIDE SEQUENCE [LARGE SCALE GENOMIC DNA]</scope>
    <source>
        <strain evidence="3 4">SYL130</strain>
    </source>
</reference>
<protein>
    <submittedName>
        <fullName evidence="3">Porin family protein</fullName>
    </submittedName>
</protein>
<feature type="domain" description="Outer membrane protein beta-barrel" evidence="2">
    <location>
        <begin position="22"/>
        <end position="178"/>
    </location>
</feature>
<feature type="signal peptide" evidence="1">
    <location>
        <begin position="1"/>
        <end position="23"/>
    </location>
</feature>
<keyword evidence="4" id="KW-1185">Reference proteome</keyword>
<organism evidence="3 4">
    <name type="scientific">Sediminibacterium roseum</name>
    <dbReference type="NCBI Taxonomy" id="1978412"/>
    <lineage>
        <taxon>Bacteria</taxon>
        <taxon>Pseudomonadati</taxon>
        <taxon>Bacteroidota</taxon>
        <taxon>Chitinophagia</taxon>
        <taxon>Chitinophagales</taxon>
        <taxon>Chitinophagaceae</taxon>
        <taxon>Sediminibacterium</taxon>
    </lineage>
</organism>
<evidence type="ECO:0000256" key="1">
    <source>
        <dbReference type="SAM" id="SignalP"/>
    </source>
</evidence>
<dbReference type="Proteomes" id="UP000753802">
    <property type="component" value="Unassembled WGS sequence"/>
</dbReference>
<sequence>MNCMKKVVLSVLVLIAVASVSQAQGIRLGVKVGGNLNKISGQSFNDGFDFSYHAGGFLEIDFNKKWGIQPEVLFSQTTSKPSNFKTVYTTAVNPTLSGDDKVKLNYLSIPLLLRYNVGSILSLNAGPQYSILLNNNKNLLQNGQDAFKDGDFALVAGAQLNFKILRIYGRYNIGLQNINDIDNKDKWTNQQIQLGLGLRF</sequence>
<evidence type="ECO:0000313" key="4">
    <source>
        <dbReference type="Proteomes" id="UP000753802"/>
    </source>
</evidence>